<proteinExistence type="inferred from homology"/>
<dbReference type="SUPFAM" id="SSF90112">
    <property type="entry name" value="Neurotransmitter-gated ion-channel transmembrane pore"/>
    <property type="match status" value="1"/>
</dbReference>
<dbReference type="PROSITE" id="PS00236">
    <property type="entry name" value="NEUROTR_ION_CHANNEL"/>
    <property type="match status" value="1"/>
</dbReference>
<sequence length="381" mass="43722">MLCWTWKILLILTAVYTCNGSSDVNVTNVVQQMLSGYDPQLRPNYNGKSVVVGVTMYFLRFYDLCEKDMEVTMELYFRQIWTDNRLMFAPHVGNMQLSHHDIWTPDTFFPSSKKSWHNKVMRQNIFTRIQPTGNILHSARITTTVDCPMKFALYPMDTQVCKLELESFGSSTKDIQYEFAKGSGSVGISPGTIITSRLRLIGHRIVVSDVYLSTGNYSRLSVEFVFQRSLGRYFLEVYFPSALVVVLSWLGFWLGTNKSARICLGLITTFILIQLMLHINTDVPKLNTIMAIDVYLLTCLIMTGLTLIEFGLVYFLHSEDFHDHKLSDSELTKKFHSVVCNLDKYSKIGFPLLFIAFNLLYWIITLTMSNVNINGVVEFQE</sequence>
<dbReference type="GO" id="GO:0004888">
    <property type="term" value="F:transmembrane signaling receptor activity"/>
    <property type="evidence" value="ECO:0007669"/>
    <property type="project" value="InterPro"/>
</dbReference>
<dbReference type="HOGENOM" id="CLU_010920_3_1_1"/>
<evidence type="ECO:0000256" key="4">
    <source>
        <dbReference type="ARBA" id="ARBA00022475"/>
    </source>
</evidence>
<feature type="transmembrane region" description="Helical" evidence="11">
    <location>
        <begin position="237"/>
        <end position="255"/>
    </location>
</feature>
<dbReference type="Gene3D" id="2.70.170.10">
    <property type="entry name" value="Neurotransmitter-gated ion-channel ligand-binding domain"/>
    <property type="match status" value="1"/>
</dbReference>
<comment type="similarity">
    <text evidence="11">Belongs to the ligand-gated ion channel (TC 1.A.9) family.</text>
</comment>
<feature type="signal peptide" evidence="11">
    <location>
        <begin position="1"/>
        <end position="20"/>
    </location>
</feature>
<dbReference type="InterPro" id="IPR006028">
    <property type="entry name" value="GABAA/Glycine_rcpt"/>
</dbReference>
<dbReference type="InterPro" id="IPR006029">
    <property type="entry name" value="Neurotrans-gated_channel_TM"/>
</dbReference>
<dbReference type="Pfam" id="PF02932">
    <property type="entry name" value="Neur_chan_memb"/>
    <property type="match status" value="1"/>
</dbReference>
<feature type="chain" id="PRO_5022261967" description="Neurotransmitter-gated ion-channel ligand-binding domain-containing protein" evidence="11">
    <location>
        <begin position="21"/>
        <end position="381"/>
    </location>
</feature>
<keyword evidence="9 11" id="KW-0472">Membrane</keyword>
<evidence type="ECO:0000256" key="10">
    <source>
        <dbReference type="ARBA" id="ARBA00023303"/>
    </source>
</evidence>
<feature type="transmembrane region" description="Helical" evidence="11">
    <location>
        <begin position="352"/>
        <end position="373"/>
    </location>
</feature>
<dbReference type="PhylomeDB" id="T1IP44"/>
<evidence type="ECO:0000313" key="15">
    <source>
        <dbReference type="Proteomes" id="UP000014500"/>
    </source>
</evidence>
<evidence type="ECO:0008006" key="16">
    <source>
        <dbReference type="Google" id="ProtNLM"/>
    </source>
</evidence>
<dbReference type="SUPFAM" id="SSF63712">
    <property type="entry name" value="Nicotinic receptor ligand binding domain-like"/>
    <property type="match status" value="1"/>
</dbReference>
<evidence type="ECO:0000256" key="11">
    <source>
        <dbReference type="RuleBase" id="RU000687"/>
    </source>
</evidence>
<evidence type="ECO:0000259" key="12">
    <source>
        <dbReference type="Pfam" id="PF02931"/>
    </source>
</evidence>
<dbReference type="PRINTS" id="PR00253">
    <property type="entry name" value="GABAARECEPTR"/>
</dbReference>
<dbReference type="PANTHER" id="PTHR18945">
    <property type="entry name" value="NEUROTRANSMITTER GATED ION CHANNEL"/>
    <property type="match status" value="1"/>
</dbReference>
<dbReference type="Proteomes" id="UP000014500">
    <property type="component" value="Unassembled WGS sequence"/>
</dbReference>
<dbReference type="STRING" id="126957.T1IP44"/>
<dbReference type="GO" id="GO:0005254">
    <property type="term" value="F:chloride channel activity"/>
    <property type="evidence" value="ECO:0007669"/>
    <property type="project" value="UniProtKB-ARBA"/>
</dbReference>
<evidence type="ECO:0000256" key="6">
    <source>
        <dbReference type="ARBA" id="ARBA00022729"/>
    </source>
</evidence>
<dbReference type="OMA" id="CFLNCCH"/>
<dbReference type="GO" id="GO:0005230">
    <property type="term" value="F:extracellular ligand-gated monoatomic ion channel activity"/>
    <property type="evidence" value="ECO:0007669"/>
    <property type="project" value="InterPro"/>
</dbReference>
<keyword evidence="3 11" id="KW-0813">Transport</keyword>
<keyword evidence="6 11" id="KW-0732">Signal</keyword>
<keyword evidence="4" id="KW-1003">Cell membrane</keyword>
<comment type="subcellular location">
    <subcellularLocation>
        <location evidence="2">Cell membrane</location>
    </subcellularLocation>
    <subcellularLocation>
        <location evidence="1">Membrane</location>
        <topology evidence="1">Multi-pass membrane protein</topology>
    </subcellularLocation>
</comment>
<dbReference type="AlphaFoldDB" id="T1IP44"/>
<evidence type="ECO:0000256" key="9">
    <source>
        <dbReference type="ARBA" id="ARBA00023136"/>
    </source>
</evidence>
<dbReference type="InterPro" id="IPR018000">
    <property type="entry name" value="Neurotransmitter_ion_chnl_CS"/>
</dbReference>
<organism evidence="14 15">
    <name type="scientific">Strigamia maritima</name>
    <name type="common">European centipede</name>
    <name type="synonym">Geophilus maritimus</name>
    <dbReference type="NCBI Taxonomy" id="126957"/>
    <lineage>
        <taxon>Eukaryota</taxon>
        <taxon>Metazoa</taxon>
        <taxon>Ecdysozoa</taxon>
        <taxon>Arthropoda</taxon>
        <taxon>Myriapoda</taxon>
        <taxon>Chilopoda</taxon>
        <taxon>Pleurostigmophora</taxon>
        <taxon>Geophilomorpha</taxon>
        <taxon>Linotaeniidae</taxon>
        <taxon>Strigamia</taxon>
    </lineage>
</organism>
<dbReference type="EMBL" id="JH431244">
    <property type="status" value="NOT_ANNOTATED_CDS"/>
    <property type="molecule type" value="Genomic_DNA"/>
</dbReference>
<dbReference type="InterPro" id="IPR006202">
    <property type="entry name" value="Neur_chan_lig-bd"/>
</dbReference>
<evidence type="ECO:0000256" key="2">
    <source>
        <dbReference type="ARBA" id="ARBA00004236"/>
    </source>
</evidence>
<evidence type="ECO:0000256" key="5">
    <source>
        <dbReference type="ARBA" id="ARBA00022692"/>
    </source>
</evidence>
<keyword evidence="7 11" id="KW-1133">Transmembrane helix</keyword>
<evidence type="ECO:0000256" key="1">
    <source>
        <dbReference type="ARBA" id="ARBA00004141"/>
    </source>
</evidence>
<keyword evidence="8 11" id="KW-0406">Ion transport</keyword>
<evidence type="ECO:0000313" key="14">
    <source>
        <dbReference type="EnsemblMetazoa" id="SMAR002786-PA"/>
    </source>
</evidence>
<keyword evidence="5 11" id="KW-0812">Transmembrane</keyword>
<dbReference type="Pfam" id="PF02931">
    <property type="entry name" value="Neur_chan_LBD"/>
    <property type="match status" value="1"/>
</dbReference>
<feature type="transmembrane region" description="Helical" evidence="11">
    <location>
        <begin position="294"/>
        <end position="316"/>
    </location>
</feature>
<name>T1IP44_STRMM</name>
<accession>T1IP44</accession>
<dbReference type="GO" id="GO:0005886">
    <property type="term" value="C:plasma membrane"/>
    <property type="evidence" value="ECO:0007669"/>
    <property type="project" value="UniProtKB-SubCell"/>
</dbReference>
<evidence type="ECO:0000256" key="3">
    <source>
        <dbReference type="ARBA" id="ARBA00022448"/>
    </source>
</evidence>
<dbReference type="EnsemblMetazoa" id="SMAR002786-RA">
    <property type="protein sequence ID" value="SMAR002786-PA"/>
    <property type="gene ID" value="SMAR002786"/>
</dbReference>
<dbReference type="InterPro" id="IPR036734">
    <property type="entry name" value="Neur_chan_lig-bd_sf"/>
</dbReference>
<dbReference type="InterPro" id="IPR036719">
    <property type="entry name" value="Neuro-gated_channel_TM_sf"/>
</dbReference>
<feature type="domain" description="Neurotransmitter-gated ion-channel ligand-binding" evidence="12">
    <location>
        <begin position="28"/>
        <end position="228"/>
    </location>
</feature>
<evidence type="ECO:0000256" key="8">
    <source>
        <dbReference type="ARBA" id="ARBA00023065"/>
    </source>
</evidence>
<keyword evidence="15" id="KW-1185">Reference proteome</keyword>
<evidence type="ECO:0000256" key="7">
    <source>
        <dbReference type="ARBA" id="ARBA00022989"/>
    </source>
</evidence>
<reference evidence="14" key="2">
    <citation type="submission" date="2015-02" db="UniProtKB">
        <authorList>
            <consortium name="EnsemblMetazoa"/>
        </authorList>
    </citation>
    <scope>IDENTIFICATION</scope>
</reference>
<evidence type="ECO:0000259" key="13">
    <source>
        <dbReference type="Pfam" id="PF02932"/>
    </source>
</evidence>
<protein>
    <recommendedName>
        <fullName evidence="16">Neurotransmitter-gated ion-channel ligand-binding domain-containing protein</fullName>
    </recommendedName>
</protein>
<reference evidence="15" key="1">
    <citation type="submission" date="2011-05" db="EMBL/GenBank/DDBJ databases">
        <authorList>
            <person name="Richards S.R."/>
            <person name="Qu J."/>
            <person name="Jiang H."/>
            <person name="Jhangiani S.N."/>
            <person name="Agravi P."/>
            <person name="Goodspeed R."/>
            <person name="Gross S."/>
            <person name="Mandapat C."/>
            <person name="Jackson L."/>
            <person name="Mathew T."/>
            <person name="Pu L."/>
            <person name="Thornton R."/>
            <person name="Saada N."/>
            <person name="Wilczek-Boney K.B."/>
            <person name="Lee S."/>
            <person name="Kovar C."/>
            <person name="Wu Y."/>
            <person name="Scherer S.E."/>
            <person name="Worley K.C."/>
            <person name="Muzny D.M."/>
            <person name="Gibbs R."/>
        </authorList>
    </citation>
    <scope>NUCLEOTIDE SEQUENCE</scope>
    <source>
        <strain evidence="15">Brora</strain>
    </source>
</reference>
<dbReference type="GO" id="GO:0099095">
    <property type="term" value="F:ligand-gated monoatomic anion channel activity"/>
    <property type="evidence" value="ECO:0007669"/>
    <property type="project" value="UniProtKB-ARBA"/>
</dbReference>
<dbReference type="CDD" id="cd19049">
    <property type="entry name" value="LGIC_TM_anion"/>
    <property type="match status" value="1"/>
</dbReference>
<dbReference type="PRINTS" id="PR00252">
    <property type="entry name" value="NRIONCHANNEL"/>
</dbReference>
<feature type="domain" description="Neurotransmitter-gated ion-channel transmembrane" evidence="13">
    <location>
        <begin position="237"/>
        <end position="328"/>
    </location>
</feature>
<dbReference type="Gene3D" id="1.20.58.390">
    <property type="entry name" value="Neurotransmitter-gated ion-channel transmembrane domain"/>
    <property type="match status" value="1"/>
</dbReference>
<dbReference type="InterPro" id="IPR006201">
    <property type="entry name" value="Neur_channel"/>
</dbReference>
<dbReference type="InterPro" id="IPR038050">
    <property type="entry name" value="Neuro_actylchol_rec"/>
</dbReference>
<dbReference type="eggNOG" id="KOG3643">
    <property type="taxonomic scope" value="Eukaryota"/>
</dbReference>
<keyword evidence="10 11" id="KW-0407">Ion channel</keyword>
<feature type="transmembrane region" description="Helical" evidence="11">
    <location>
        <begin position="262"/>
        <end position="279"/>
    </location>
</feature>